<protein>
    <submittedName>
        <fullName evidence="2">Uncharacterized protein</fullName>
    </submittedName>
</protein>
<dbReference type="EMBL" id="BGPR01006555">
    <property type="protein sequence ID" value="GBN20010.1"/>
    <property type="molecule type" value="Genomic_DNA"/>
</dbReference>
<proteinExistence type="predicted"/>
<organism evidence="2 3">
    <name type="scientific">Araneus ventricosus</name>
    <name type="common">Orbweaver spider</name>
    <name type="synonym">Epeira ventricosa</name>
    <dbReference type="NCBI Taxonomy" id="182803"/>
    <lineage>
        <taxon>Eukaryota</taxon>
        <taxon>Metazoa</taxon>
        <taxon>Ecdysozoa</taxon>
        <taxon>Arthropoda</taxon>
        <taxon>Chelicerata</taxon>
        <taxon>Arachnida</taxon>
        <taxon>Araneae</taxon>
        <taxon>Araneomorphae</taxon>
        <taxon>Entelegynae</taxon>
        <taxon>Araneoidea</taxon>
        <taxon>Araneidae</taxon>
        <taxon>Araneus</taxon>
    </lineage>
</organism>
<comment type="caution">
    <text evidence="2">The sequence shown here is derived from an EMBL/GenBank/DDBJ whole genome shotgun (WGS) entry which is preliminary data.</text>
</comment>
<accession>A0A4Y2M0R4</accession>
<evidence type="ECO:0000313" key="2">
    <source>
        <dbReference type="EMBL" id="GBN20010.1"/>
    </source>
</evidence>
<sequence>MCGPRTRTNGNTSEEAEKNMKWQKLDEGKTIGGKGCSTDELIQKITMYYGNAVRKNKKDLFSMRKDIWDILMHFVSTDADPQHHFFPTDENSCGVNTDWQNLPRV</sequence>
<dbReference type="Proteomes" id="UP000499080">
    <property type="component" value="Unassembled WGS sequence"/>
</dbReference>
<dbReference type="OrthoDB" id="10060618at2759"/>
<feature type="compositionally biased region" description="Polar residues" evidence="1">
    <location>
        <begin position="1"/>
        <end position="13"/>
    </location>
</feature>
<evidence type="ECO:0000256" key="1">
    <source>
        <dbReference type="SAM" id="MobiDB-lite"/>
    </source>
</evidence>
<evidence type="ECO:0000313" key="3">
    <source>
        <dbReference type="Proteomes" id="UP000499080"/>
    </source>
</evidence>
<dbReference type="AlphaFoldDB" id="A0A4Y2M0R4"/>
<name>A0A4Y2M0R4_ARAVE</name>
<feature type="compositionally biased region" description="Basic and acidic residues" evidence="1">
    <location>
        <begin position="15"/>
        <end position="24"/>
    </location>
</feature>
<reference evidence="2 3" key="1">
    <citation type="journal article" date="2019" name="Sci. Rep.">
        <title>Orb-weaving spider Araneus ventricosus genome elucidates the spidroin gene catalogue.</title>
        <authorList>
            <person name="Kono N."/>
            <person name="Nakamura H."/>
            <person name="Ohtoshi R."/>
            <person name="Moran D.A.P."/>
            <person name="Shinohara A."/>
            <person name="Yoshida Y."/>
            <person name="Fujiwara M."/>
            <person name="Mori M."/>
            <person name="Tomita M."/>
            <person name="Arakawa K."/>
        </authorList>
    </citation>
    <scope>NUCLEOTIDE SEQUENCE [LARGE SCALE GENOMIC DNA]</scope>
</reference>
<keyword evidence="3" id="KW-1185">Reference proteome</keyword>
<feature type="region of interest" description="Disordered" evidence="1">
    <location>
        <begin position="1"/>
        <end position="24"/>
    </location>
</feature>
<gene>
    <name evidence="2" type="ORF">AVEN_121091_1</name>
</gene>